<sequence length="393" mass="42194">MHTGGTTAKYSPSTADRERWRREDEALAPLLRSIPAGASVIRINAETGNRHPAPSGAWIEVGRQAALGPTPFPAAQYAVVTDLFDLIGLADSEAVLQKLIAARVSRIMFVISFSSAKPGALSAFLRDCRRSLGIGTDQKLTQKLPHGEQEVRDLLRRLSLTINAETAIAAAKGTQTVLIDATVSPLPAITLIHRCIVRGDECEIDGKIYPVHRGRWACYIPDLGLKLLYGVGGQVHCIHGSAPDRQALFAGQASISGRTYTAADWLAAFSKKVTRRAAENYVAASRLASAGIGPAVRGCVVVRKFTFDDAIAPGKSAGVCVDNLETYGNKRDTTKREMIRAGVEPDRIRSSLRQQIRGYISDLNSVVGVMPLNADGEVVRLETALDSALLSGD</sequence>
<dbReference type="KEGG" id="ppd:Ppro_3031"/>
<keyword evidence="2" id="KW-1185">Reference proteome</keyword>
<organism evidence="1 2">
    <name type="scientific">Pelobacter propionicus (strain DSM 2379 / NBRC 103807 / OttBd1)</name>
    <dbReference type="NCBI Taxonomy" id="338966"/>
    <lineage>
        <taxon>Bacteria</taxon>
        <taxon>Pseudomonadati</taxon>
        <taxon>Thermodesulfobacteriota</taxon>
        <taxon>Desulfuromonadia</taxon>
        <taxon>Desulfuromonadales</taxon>
        <taxon>Desulfuromonadaceae</taxon>
        <taxon>Pelobacter</taxon>
    </lineage>
</organism>
<dbReference type="AlphaFoldDB" id="A1ATF8"/>
<gene>
    <name evidence="1" type="ordered locus">Ppro_3031</name>
</gene>
<dbReference type="Proteomes" id="UP000006732">
    <property type="component" value="Chromosome"/>
</dbReference>
<name>A1ATF8_PELPD</name>
<accession>A1ATF8</accession>
<reference evidence="1 2" key="1">
    <citation type="submission" date="2006-10" db="EMBL/GenBank/DDBJ databases">
        <title>Complete sequence of chromosome of Pelobacter propionicus DSM 2379.</title>
        <authorList>
            <consortium name="US DOE Joint Genome Institute"/>
            <person name="Copeland A."/>
            <person name="Lucas S."/>
            <person name="Lapidus A."/>
            <person name="Barry K."/>
            <person name="Detter J.C."/>
            <person name="Glavina del Rio T."/>
            <person name="Hammon N."/>
            <person name="Israni S."/>
            <person name="Dalin E."/>
            <person name="Tice H."/>
            <person name="Pitluck S."/>
            <person name="Saunders E."/>
            <person name="Brettin T."/>
            <person name="Bruce D."/>
            <person name="Han C."/>
            <person name="Tapia R."/>
            <person name="Schmutz J."/>
            <person name="Larimer F."/>
            <person name="Land M."/>
            <person name="Hauser L."/>
            <person name="Kyrpides N."/>
            <person name="Kim E."/>
            <person name="Lovley D."/>
            <person name="Richardson P."/>
        </authorList>
    </citation>
    <scope>NUCLEOTIDE SEQUENCE [LARGE SCALE GENOMIC DNA]</scope>
    <source>
        <strain evidence="2">DSM 2379 / NBRC 103807 / OttBd1</strain>
    </source>
</reference>
<dbReference type="EMBL" id="CP000482">
    <property type="protein sequence ID" value="ABL00629.1"/>
    <property type="molecule type" value="Genomic_DNA"/>
</dbReference>
<dbReference type="HOGENOM" id="CLU_701800_0_0_7"/>
<dbReference type="STRING" id="338966.Ppro_3031"/>
<dbReference type="eggNOG" id="ENOG5033ZF1">
    <property type="taxonomic scope" value="Bacteria"/>
</dbReference>
<proteinExistence type="predicted"/>
<dbReference type="OrthoDB" id="7839331at2"/>
<evidence type="ECO:0000313" key="2">
    <source>
        <dbReference type="Proteomes" id="UP000006732"/>
    </source>
</evidence>
<protein>
    <submittedName>
        <fullName evidence="1">Uncharacterized protein</fullName>
    </submittedName>
</protein>
<dbReference type="RefSeq" id="WP_011736864.1">
    <property type="nucleotide sequence ID" value="NC_008609.1"/>
</dbReference>
<evidence type="ECO:0000313" key="1">
    <source>
        <dbReference type="EMBL" id="ABL00629.1"/>
    </source>
</evidence>